<feature type="region of interest" description="Disordered" evidence="1">
    <location>
        <begin position="279"/>
        <end position="329"/>
    </location>
</feature>
<feature type="compositionally biased region" description="Basic and acidic residues" evidence="1">
    <location>
        <begin position="128"/>
        <end position="137"/>
    </location>
</feature>
<proteinExistence type="predicted"/>
<keyword evidence="2" id="KW-1185">Reference proteome</keyword>
<evidence type="ECO:0000313" key="3">
    <source>
        <dbReference type="WBParaSite" id="L893_g29877.t1"/>
    </source>
</evidence>
<sequence>MRDLDDSGKASKNAAMTQPGITAAITSVPNPDLETLLSNLISGNPEIDGAVENGHMNGEIARNGEIVRNGEIARNGEITSESEEEKKMTTLEELSASLKYLGHQVSRIMDAMKIEPCACASCKKRDGSVCQSDRPETSHTPTSQSSDSNPPVPNGQVSFDTGTLLMQIFQNQQNGSGHMNGNALKGMNGNALNTSLAPKAPLPPSLPRISTAGRRSKYCTPEEKRLVAEYAHLHGAAAAARRFNIPPAIASYYYKREIKNIVPGMESTTTVDDISEFLPSHSGEGLQQQDSTPSTPTPITPLKKESFKMDLNNPAHTSGSPGFLRGRGRGRPKLIGDELDAELVEYMVNVKNCDPNGHLTASQALELARDFIMQKQPGLLAEQGGHVNLKITWAMKLVGRIAERQKEMEMGLQAGTLASMQKQASLSENNTILDHQRMSELLKQMSANALANVGNGMDFDPGASGEEGELDDDNISQTAVGEDTPLEMPPANTSRTL</sequence>
<name>A0A1I7ZU90_9BILA</name>
<dbReference type="PANTHER" id="PTHR36522:SF1">
    <property type="entry name" value="AT HOOK-CONTAINING PROTEIN ATTF-4"/>
    <property type="match status" value="1"/>
</dbReference>
<dbReference type="PANTHER" id="PTHR36522">
    <property type="entry name" value="AT HOOK-CONTAINING PROTEIN ATTF-4"/>
    <property type="match status" value="1"/>
</dbReference>
<evidence type="ECO:0000313" key="2">
    <source>
        <dbReference type="Proteomes" id="UP000095287"/>
    </source>
</evidence>
<feature type="region of interest" description="Disordered" evidence="1">
    <location>
        <begin position="128"/>
        <end position="159"/>
    </location>
</feature>
<protein>
    <submittedName>
        <fullName evidence="3">HTH psq-type domain-containing protein</fullName>
    </submittedName>
</protein>
<reference evidence="3" key="1">
    <citation type="submission" date="2016-11" db="UniProtKB">
        <authorList>
            <consortium name="WormBaseParasite"/>
        </authorList>
    </citation>
    <scope>IDENTIFICATION</scope>
</reference>
<feature type="region of interest" description="Disordered" evidence="1">
    <location>
        <begin position="453"/>
        <end position="497"/>
    </location>
</feature>
<dbReference type="Proteomes" id="UP000095287">
    <property type="component" value="Unplaced"/>
</dbReference>
<dbReference type="AlphaFoldDB" id="A0A1I7ZU90"/>
<dbReference type="InterPro" id="IPR038839">
    <property type="entry name" value="Attf-4-like"/>
</dbReference>
<accession>A0A1I7ZU90</accession>
<dbReference type="WBParaSite" id="L893_g29877.t1">
    <property type="protein sequence ID" value="L893_g29877.t1"/>
    <property type="gene ID" value="L893_g29877"/>
</dbReference>
<organism evidence="2 3">
    <name type="scientific">Steinernema glaseri</name>
    <dbReference type="NCBI Taxonomy" id="37863"/>
    <lineage>
        <taxon>Eukaryota</taxon>
        <taxon>Metazoa</taxon>
        <taxon>Ecdysozoa</taxon>
        <taxon>Nematoda</taxon>
        <taxon>Chromadorea</taxon>
        <taxon>Rhabditida</taxon>
        <taxon>Tylenchina</taxon>
        <taxon>Panagrolaimomorpha</taxon>
        <taxon>Strongyloidoidea</taxon>
        <taxon>Steinernematidae</taxon>
        <taxon>Steinernema</taxon>
    </lineage>
</organism>
<feature type="region of interest" description="Disordered" evidence="1">
    <location>
        <begin position="196"/>
        <end position="217"/>
    </location>
</feature>
<feature type="compositionally biased region" description="Polar residues" evidence="1">
    <location>
        <begin position="138"/>
        <end position="159"/>
    </location>
</feature>
<evidence type="ECO:0000256" key="1">
    <source>
        <dbReference type="SAM" id="MobiDB-lite"/>
    </source>
</evidence>